<dbReference type="AlphaFoldDB" id="A0AAV6U1R5"/>
<accession>A0AAV6U1R5</accession>
<feature type="region of interest" description="Disordered" evidence="1">
    <location>
        <begin position="28"/>
        <end position="47"/>
    </location>
</feature>
<name>A0AAV6U1R5_9ARAC</name>
<sequence>MHRHHDNWQEWVLKDHYKFANLQSLENSNAPSNAEVEGLTSSPSIAEDQNEDVDYNVFLSRLALKMEVTTSSYTALHLINIQI</sequence>
<organism evidence="2 3">
    <name type="scientific">Oedothorax gibbosus</name>
    <dbReference type="NCBI Taxonomy" id="931172"/>
    <lineage>
        <taxon>Eukaryota</taxon>
        <taxon>Metazoa</taxon>
        <taxon>Ecdysozoa</taxon>
        <taxon>Arthropoda</taxon>
        <taxon>Chelicerata</taxon>
        <taxon>Arachnida</taxon>
        <taxon>Araneae</taxon>
        <taxon>Araneomorphae</taxon>
        <taxon>Entelegynae</taxon>
        <taxon>Araneoidea</taxon>
        <taxon>Linyphiidae</taxon>
        <taxon>Erigoninae</taxon>
        <taxon>Oedothorax</taxon>
    </lineage>
</organism>
<comment type="caution">
    <text evidence="2">The sequence shown here is derived from an EMBL/GenBank/DDBJ whole genome shotgun (WGS) entry which is preliminary data.</text>
</comment>
<evidence type="ECO:0000313" key="2">
    <source>
        <dbReference type="EMBL" id="KAG8177893.1"/>
    </source>
</evidence>
<evidence type="ECO:0000256" key="1">
    <source>
        <dbReference type="SAM" id="MobiDB-lite"/>
    </source>
</evidence>
<evidence type="ECO:0000313" key="3">
    <source>
        <dbReference type="Proteomes" id="UP000827092"/>
    </source>
</evidence>
<proteinExistence type="predicted"/>
<gene>
    <name evidence="2" type="ORF">JTE90_001724</name>
</gene>
<keyword evidence="3" id="KW-1185">Reference proteome</keyword>
<reference evidence="2 3" key="1">
    <citation type="journal article" date="2022" name="Nat. Ecol. Evol.">
        <title>A masculinizing supergene underlies an exaggerated male reproductive morph in a spider.</title>
        <authorList>
            <person name="Hendrickx F."/>
            <person name="De Corte Z."/>
            <person name="Sonet G."/>
            <person name="Van Belleghem S.M."/>
            <person name="Kostlbacher S."/>
            <person name="Vangestel C."/>
        </authorList>
    </citation>
    <scope>NUCLEOTIDE SEQUENCE [LARGE SCALE GENOMIC DNA]</scope>
    <source>
        <strain evidence="2">W744_W776</strain>
    </source>
</reference>
<protein>
    <submittedName>
        <fullName evidence="2">Uncharacterized protein</fullName>
    </submittedName>
</protein>
<dbReference type="EMBL" id="JAFNEN010000739">
    <property type="protein sequence ID" value="KAG8177893.1"/>
    <property type="molecule type" value="Genomic_DNA"/>
</dbReference>
<dbReference type="Proteomes" id="UP000827092">
    <property type="component" value="Unassembled WGS sequence"/>
</dbReference>